<evidence type="ECO:0000256" key="6">
    <source>
        <dbReference type="ARBA" id="ARBA00023136"/>
    </source>
</evidence>
<dbReference type="PRINTS" id="PR01036">
    <property type="entry name" value="TCRTETB"/>
</dbReference>
<feature type="transmembrane region" description="Helical" evidence="7">
    <location>
        <begin position="299"/>
        <end position="321"/>
    </location>
</feature>
<feature type="transmembrane region" description="Helical" evidence="7">
    <location>
        <begin position="354"/>
        <end position="379"/>
    </location>
</feature>
<keyword evidence="10" id="KW-1185">Reference proteome</keyword>
<dbReference type="Gene3D" id="1.20.1250.20">
    <property type="entry name" value="MFS general substrate transporter like domains"/>
    <property type="match status" value="1"/>
</dbReference>
<evidence type="ECO:0000256" key="4">
    <source>
        <dbReference type="ARBA" id="ARBA00022692"/>
    </source>
</evidence>
<feature type="domain" description="Major facilitator superfamily (MFS) profile" evidence="8">
    <location>
        <begin position="9"/>
        <end position="491"/>
    </location>
</feature>
<feature type="transmembrane region" description="Helical" evidence="7">
    <location>
        <begin position="328"/>
        <end position="348"/>
    </location>
</feature>
<dbReference type="InterPro" id="IPR011701">
    <property type="entry name" value="MFS"/>
</dbReference>
<dbReference type="OrthoDB" id="9807274at2"/>
<evidence type="ECO:0000256" key="1">
    <source>
        <dbReference type="ARBA" id="ARBA00004651"/>
    </source>
</evidence>
<evidence type="ECO:0000256" key="2">
    <source>
        <dbReference type="ARBA" id="ARBA00022448"/>
    </source>
</evidence>
<dbReference type="RefSeq" id="WP_092787884.1">
    <property type="nucleotide sequence ID" value="NZ_FNAP01000018.1"/>
</dbReference>
<evidence type="ECO:0000259" key="8">
    <source>
        <dbReference type="PROSITE" id="PS50850"/>
    </source>
</evidence>
<feature type="transmembrane region" description="Helical" evidence="7">
    <location>
        <begin position="465"/>
        <end position="487"/>
    </location>
</feature>
<comment type="subcellular location">
    <subcellularLocation>
        <location evidence="1">Cell membrane</location>
        <topology evidence="1">Multi-pass membrane protein</topology>
    </subcellularLocation>
</comment>
<feature type="transmembrane region" description="Helical" evidence="7">
    <location>
        <begin position="399"/>
        <end position="419"/>
    </location>
</feature>
<dbReference type="InterPro" id="IPR020846">
    <property type="entry name" value="MFS_dom"/>
</dbReference>
<accession>A0A1G7H5X6</accession>
<gene>
    <name evidence="9" type="ORF">SAMN05421720_1186</name>
</gene>
<keyword evidence="5 7" id="KW-1133">Transmembrane helix</keyword>
<feature type="transmembrane region" description="Helical" evidence="7">
    <location>
        <begin position="46"/>
        <end position="63"/>
    </location>
</feature>
<protein>
    <submittedName>
        <fullName evidence="9">MFS transporter, DHA2 family, multidrug resistance protein</fullName>
    </submittedName>
</protein>
<dbReference type="GO" id="GO:0022857">
    <property type="term" value="F:transmembrane transporter activity"/>
    <property type="evidence" value="ECO:0007669"/>
    <property type="project" value="InterPro"/>
</dbReference>
<dbReference type="CDD" id="cd17321">
    <property type="entry name" value="MFS_MMR_MDR_like"/>
    <property type="match status" value="1"/>
</dbReference>
<dbReference type="Gene3D" id="1.20.1720.10">
    <property type="entry name" value="Multidrug resistance protein D"/>
    <property type="match status" value="1"/>
</dbReference>
<dbReference type="EMBL" id="FNAP01000018">
    <property type="protein sequence ID" value="SDE95539.1"/>
    <property type="molecule type" value="Genomic_DNA"/>
</dbReference>
<dbReference type="InterPro" id="IPR036259">
    <property type="entry name" value="MFS_trans_sf"/>
</dbReference>
<evidence type="ECO:0000256" key="3">
    <source>
        <dbReference type="ARBA" id="ARBA00022475"/>
    </source>
</evidence>
<organism evidence="9 10">
    <name type="scientific">Rhodospira trueperi</name>
    <dbReference type="NCBI Taxonomy" id="69960"/>
    <lineage>
        <taxon>Bacteria</taxon>
        <taxon>Pseudomonadati</taxon>
        <taxon>Pseudomonadota</taxon>
        <taxon>Alphaproteobacteria</taxon>
        <taxon>Rhodospirillales</taxon>
        <taxon>Rhodospirillaceae</taxon>
        <taxon>Rhodospira</taxon>
    </lineage>
</organism>
<reference evidence="9 10" key="1">
    <citation type="submission" date="2016-10" db="EMBL/GenBank/DDBJ databases">
        <authorList>
            <person name="de Groot N.N."/>
        </authorList>
    </citation>
    <scope>NUCLEOTIDE SEQUENCE [LARGE SCALE GENOMIC DNA]</scope>
    <source>
        <strain evidence="9 10">ATCC 700224</strain>
    </source>
</reference>
<name>A0A1G7H5X6_9PROT</name>
<sequence>MASSNRWLTLAIVSSALLLIVIDMTVLYTALPRLTHDLGASAAEKLWIVNAYPLVVAGLLLGLGTLGDRIGHKRIFLGGLAVFGVASLVAAYAWTPAVLIAARAVLAVGAAMMMPATLSIIRLTFVDEREQALAFGIWASVASGGAAFGPIVGGLLLESFWWGSVFLINAPIVLVAGVLAVIVIPEADTRRDRPWDLIASIQSLCALVGIIFAIKEIVKPSPSYGSFVLAAVVGIAALALFIRRQTRATDPLVDFSLFRDARFATGVAAALISSLSMMGVELAITQRLQLVLGLSPLEAGLFILPISLAAFVGSPLAGLGLPRWGGTPILWSALLVAAGGLGGYLLWLDAVGPLQIASMTALGLGLGAAMTAASSMIMLSAPSDRAGMAASIEEASYELGGAVGIAILGSLLSAVYTASLVLPDSFGASAIAYDGLDQALIVAEGMEGPMADDLRALARGAFDRAFMTVIVVATVILVVTACGLRLWPRRTRAVIGV</sequence>
<keyword evidence="4 7" id="KW-0812">Transmembrane</keyword>
<keyword evidence="6 7" id="KW-0472">Membrane</keyword>
<dbReference type="PANTHER" id="PTHR42718:SF47">
    <property type="entry name" value="METHYL VIOLOGEN RESISTANCE PROTEIN SMVA"/>
    <property type="match status" value="1"/>
</dbReference>
<feature type="transmembrane region" description="Helical" evidence="7">
    <location>
        <begin position="197"/>
        <end position="218"/>
    </location>
</feature>
<evidence type="ECO:0000313" key="10">
    <source>
        <dbReference type="Proteomes" id="UP000199412"/>
    </source>
</evidence>
<feature type="transmembrane region" description="Helical" evidence="7">
    <location>
        <begin position="7"/>
        <end position="31"/>
    </location>
</feature>
<dbReference type="PROSITE" id="PS50850">
    <property type="entry name" value="MFS"/>
    <property type="match status" value="1"/>
</dbReference>
<dbReference type="AlphaFoldDB" id="A0A1G7H5X6"/>
<dbReference type="SUPFAM" id="SSF103473">
    <property type="entry name" value="MFS general substrate transporter"/>
    <property type="match status" value="1"/>
</dbReference>
<dbReference type="GO" id="GO:0005886">
    <property type="term" value="C:plasma membrane"/>
    <property type="evidence" value="ECO:0007669"/>
    <property type="project" value="UniProtKB-SubCell"/>
</dbReference>
<feature type="transmembrane region" description="Helical" evidence="7">
    <location>
        <begin position="224"/>
        <end position="242"/>
    </location>
</feature>
<dbReference type="Proteomes" id="UP000199412">
    <property type="component" value="Unassembled WGS sequence"/>
</dbReference>
<evidence type="ECO:0000256" key="5">
    <source>
        <dbReference type="ARBA" id="ARBA00022989"/>
    </source>
</evidence>
<feature type="transmembrane region" description="Helical" evidence="7">
    <location>
        <begin position="133"/>
        <end position="155"/>
    </location>
</feature>
<feature type="transmembrane region" description="Helical" evidence="7">
    <location>
        <begin position="100"/>
        <end position="121"/>
    </location>
</feature>
<dbReference type="Pfam" id="PF07690">
    <property type="entry name" value="MFS_1"/>
    <property type="match status" value="1"/>
</dbReference>
<feature type="transmembrane region" description="Helical" evidence="7">
    <location>
        <begin position="75"/>
        <end position="94"/>
    </location>
</feature>
<feature type="transmembrane region" description="Helical" evidence="7">
    <location>
        <begin position="161"/>
        <end position="185"/>
    </location>
</feature>
<dbReference type="STRING" id="69960.SAMN05421720_1186"/>
<feature type="transmembrane region" description="Helical" evidence="7">
    <location>
        <begin position="263"/>
        <end position="284"/>
    </location>
</feature>
<evidence type="ECO:0000256" key="7">
    <source>
        <dbReference type="SAM" id="Phobius"/>
    </source>
</evidence>
<keyword evidence="2" id="KW-0813">Transport</keyword>
<evidence type="ECO:0000313" key="9">
    <source>
        <dbReference type="EMBL" id="SDE95539.1"/>
    </source>
</evidence>
<dbReference type="PANTHER" id="PTHR42718">
    <property type="entry name" value="MAJOR FACILITATOR SUPERFAMILY MULTIDRUG TRANSPORTER MFSC"/>
    <property type="match status" value="1"/>
</dbReference>
<keyword evidence="3" id="KW-1003">Cell membrane</keyword>
<proteinExistence type="predicted"/>